<reference evidence="1" key="2">
    <citation type="submission" date="2020-05" db="UniProtKB">
        <authorList>
            <consortium name="EnsemblMetazoa"/>
        </authorList>
    </citation>
    <scope>IDENTIFICATION</scope>
    <source>
        <strain evidence="1">IAEA</strain>
    </source>
</reference>
<protein>
    <recommendedName>
        <fullName evidence="3">Regulatory protein zeste</fullName>
    </recommendedName>
</protein>
<evidence type="ECO:0000313" key="2">
    <source>
        <dbReference type="Proteomes" id="UP000091820"/>
    </source>
</evidence>
<evidence type="ECO:0008006" key="3">
    <source>
        <dbReference type="Google" id="ProtNLM"/>
    </source>
</evidence>
<reference evidence="2" key="1">
    <citation type="submission" date="2014-03" db="EMBL/GenBank/DDBJ databases">
        <authorList>
            <person name="Aksoy S."/>
            <person name="Warren W."/>
            <person name="Wilson R.K."/>
        </authorList>
    </citation>
    <scope>NUCLEOTIDE SEQUENCE [LARGE SCALE GENOMIC DNA]</scope>
    <source>
        <strain evidence="2">IAEA</strain>
    </source>
</reference>
<name>A0A1A9WM10_9MUSC</name>
<keyword evidence="2" id="KW-1185">Reference proteome</keyword>
<dbReference type="VEuPathDB" id="VectorBase:GBRI024499"/>
<dbReference type="AlphaFoldDB" id="A0A1A9WM10"/>
<dbReference type="Proteomes" id="UP000091820">
    <property type="component" value="Unassembled WGS sequence"/>
</dbReference>
<accession>A0A1A9WM10</accession>
<dbReference type="EnsemblMetazoa" id="GBRI024499-RA">
    <property type="protein sequence ID" value="GBRI024499-PA"/>
    <property type="gene ID" value="GBRI024499"/>
</dbReference>
<sequence length="225" mass="26424">MGMVKRTVKEWRRVWTTHKYKEKKKLSDNRLSLKKTETGPKFNEERIIETANSWPTIASVASFGAPDKSFDDDALPSISKTVRSPSMIDFTDIDVIPTTASEKRKYSFQNAVKRRKVSSSIGDLHQEELENEREYRTQKLQFQEQALQFQQQALQFQQQMLQIQQQTLQFQQQGLQCQQQALQIIREIKDDTKSFQINMLQLVEEKNNFLLQQIPREYSDISDEA</sequence>
<evidence type="ECO:0000313" key="1">
    <source>
        <dbReference type="EnsemblMetazoa" id="GBRI024499-PA"/>
    </source>
</evidence>
<organism evidence="1 2">
    <name type="scientific">Glossina brevipalpis</name>
    <dbReference type="NCBI Taxonomy" id="37001"/>
    <lineage>
        <taxon>Eukaryota</taxon>
        <taxon>Metazoa</taxon>
        <taxon>Ecdysozoa</taxon>
        <taxon>Arthropoda</taxon>
        <taxon>Hexapoda</taxon>
        <taxon>Insecta</taxon>
        <taxon>Pterygota</taxon>
        <taxon>Neoptera</taxon>
        <taxon>Endopterygota</taxon>
        <taxon>Diptera</taxon>
        <taxon>Brachycera</taxon>
        <taxon>Muscomorpha</taxon>
        <taxon>Hippoboscoidea</taxon>
        <taxon>Glossinidae</taxon>
        <taxon>Glossina</taxon>
    </lineage>
</organism>
<proteinExistence type="predicted"/>